<dbReference type="InterPro" id="IPR036397">
    <property type="entry name" value="RNaseH_sf"/>
</dbReference>
<dbReference type="EMBL" id="JACAGC010000014">
    <property type="protein sequence ID" value="KAF6321290.1"/>
    <property type="molecule type" value="Genomic_DNA"/>
</dbReference>
<dbReference type="Gene3D" id="3.30.420.10">
    <property type="entry name" value="Ribonuclease H-like superfamily/Ribonuclease H"/>
    <property type="match status" value="1"/>
</dbReference>
<sequence>MQWIMSDPVSHKIGHAQEASIIKWKWYIQNRAKIGPAGILSLHELVIEAPITNDDFQPIAIERTESPVVYNRGCNSLSAEQKRHAWFTDGSARYIGNTRYWKAVAYDSVTKMVLETSGEGKSSQFAELQATYQAINFEKDGQCHIFTDSWAVDKGLGTWMPRWEKDCWKIYDQDLWGADIWKEIWEIAKTTNLSVFHVDAHAKKTSVECEYNADVDRLTAVAEVECSTPISEETLALAR</sequence>
<evidence type="ECO:0000259" key="1">
    <source>
        <dbReference type="PROSITE" id="PS50879"/>
    </source>
</evidence>
<dbReference type="PROSITE" id="PS50879">
    <property type="entry name" value="RNASE_H_1"/>
    <property type="match status" value="1"/>
</dbReference>
<name>A0A7J7V8C3_RHIFE</name>
<dbReference type="SUPFAM" id="SSF53098">
    <property type="entry name" value="Ribonuclease H-like"/>
    <property type="match status" value="1"/>
</dbReference>
<dbReference type="GO" id="GO:0003676">
    <property type="term" value="F:nucleic acid binding"/>
    <property type="evidence" value="ECO:0007669"/>
    <property type="project" value="InterPro"/>
</dbReference>
<evidence type="ECO:0000313" key="3">
    <source>
        <dbReference type="Proteomes" id="UP000585614"/>
    </source>
</evidence>
<evidence type="ECO:0000313" key="2">
    <source>
        <dbReference type="EMBL" id="KAF6321290.1"/>
    </source>
</evidence>
<dbReference type="GO" id="GO:0004523">
    <property type="term" value="F:RNA-DNA hybrid ribonuclease activity"/>
    <property type="evidence" value="ECO:0007669"/>
    <property type="project" value="InterPro"/>
</dbReference>
<dbReference type="InterPro" id="IPR012337">
    <property type="entry name" value="RNaseH-like_sf"/>
</dbReference>
<dbReference type="Pfam" id="PF00075">
    <property type="entry name" value="RNase_H"/>
    <property type="match status" value="1"/>
</dbReference>
<reference evidence="2 3" key="1">
    <citation type="journal article" date="2020" name="Nature">
        <title>Six reference-quality genomes reveal evolution of bat adaptations.</title>
        <authorList>
            <person name="Jebb D."/>
            <person name="Huang Z."/>
            <person name="Pippel M."/>
            <person name="Hughes G.M."/>
            <person name="Lavrichenko K."/>
            <person name="Devanna P."/>
            <person name="Winkler S."/>
            <person name="Jermiin L.S."/>
            <person name="Skirmuntt E.C."/>
            <person name="Katzourakis A."/>
            <person name="Burkitt-Gray L."/>
            <person name="Ray D.A."/>
            <person name="Sullivan K.A.M."/>
            <person name="Roscito J.G."/>
            <person name="Kirilenko B.M."/>
            <person name="Davalos L.M."/>
            <person name="Corthals A.P."/>
            <person name="Power M.L."/>
            <person name="Jones G."/>
            <person name="Ransome R.D."/>
            <person name="Dechmann D.K.N."/>
            <person name="Locatelli A.G."/>
            <person name="Puechmaille S.J."/>
            <person name="Fedrigo O."/>
            <person name="Jarvis E.D."/>
            <person name="Hiller M."/>
            <person name="Vernes S.C."/>
            <person name="Myers E.W."/>
            <person name="Teeling E.C."/>
        </authorList>
    </citation>
    <scope>NUCLEOTIDE SEQUENCE [LARGE SCALE GENOMIC DNA]</scope>
    <source>
        <strain evidence="2">MRhiFer1</strain>
        <tissue evidence="2">Lung</tissue>
    </source>
</reference>
<protein>
    <recommendedName>
        <fullName evidence="1">RNase H type-1 domain-containing protein</fullName>
    </recommendedName>
</protein>
<feature type="domain" description="RNase H type-1" evidence="1">
    <location>
        <begin position="80"/>
        <end position="224"/>
    </location>
</feature>
<organism evidence="2 3">
    <name type="scientific">Rhinolophus ferrumequinum</name>
    <name type="common">Greater horseshoe bat</name>
    <dbReference type="NCBI Taxonomy" id="59479"/>
    <lineage>
        <taxon>Eukaryota</taxon>
        <taxon>Metazoa</taxon>
        <taxon>Chordata</taxon>
        <taxon>Craniata</taxon>
        <taxon>Vertebrata</taxon>
        <taxon>Euteleostomi</taxon>
        <taxon>Mammalia</taxon>
        <taxon>Eutheria</taxon>
        <taxon>Laurasiatheria</taxon>
        <taxon>Chiroptera</taxon>
        <taxon>Yinpterochiroptera</taxon>
        <taxon>Rhinolophoidea</taxon>
        <taxon>Rhinolophidae</taxon>
        <taxon>Rhinolophinae</taxon>
        <taxon>Rhinolophus</taxon>
    </lineage>
</organism>
<dbReference type="Proteomes" id="UP000585614">
    <property type="component" value="Unassembled WGS sequence"/>
</dbReference>
<dbReference type="InterPro" id="IPR002156">
    <property type="entry name" value="RNaseH_domain"/>
</dbReference>
<proteinExistence type="predicted"/>
<gene>
    <name evidence="2" type="ORF">mRhiFer1_008420</name>
</gene>
<accession>A0A7J7V8C3</accession>
<comment type="caution">
    <text evidence="2">The sequence shown here is derived from an EMBL/GenBank/DDBJ whole genome shotgun (WGS) entry which is preliminary data.</text>
</comment>
<dbReference type="AlphaFoldDB" id="A0A7J7V8C3"/>